<accession>A0A8R1HGE9</accession>
<name>A0A8R1HGE9_CAEJA</name>
<evidence type="ECO:0000256" key="1">
    <source>
        <dbReference type="SAM" id="MobiDB-lite"/>
    </source>
</evidence>
<reference evidence="3" key="1">
    <citation type="submission" date="2010-08" db="EMBL/GenBank/DDBJ databases">
        <authorList>
            <consortium name="Caenorhabditis japonica Sequencing Consortium"/>
            <person name="Wilson R.K."/>
        </authorList>
    </citation>
    <scope>NUCLEOTIDE SEQUENCE [LARGE SCALE GENOMIC DNA]</scope>
    <source>
        <strain evidence="3">DF5081</strain>
    </source>
</reference>
<proteinExistence type="predicted"/>
<dbReference type="OMA" id="HYLPKRA"/>
<organism evidence="2 3">
    <name type="scientific">Caenorhabditis japonica</name>
    <dbReference type="NCBI Taxonomy" id="281687"/>
    <lineage>
        <taxon>Eukaryota</taxon>
        <taxon>Metazoa</taxon>
        <taxon>Ecdysozoa</taxon>
        <taxon>Nematoda</taxon>
        <taxon>Chromadorea</taxon>
        <taxon>Rhabditida</taxon>
        <taxon>Rhabditina</taxon>
        <taxon>Rhabditomorpha</taxon>
        <taxon>Rhabditoidea</taxon>
        <taxon>Rhabditidae</taxon>
        <taxon>Peloderinae</taxon>
        <taxon>Caenorhabditis</taxon>
    </lineage>
</organism>
<reference evidence="2" key="2">
    <citation type="submission" date="2022-06" db="UniProtKB">
        <authorList>
            <consortium name="EnsemblMetazoa"/>
        </authorList>
    </citation>
    <scope>IDENTIFICATION</scope>
    <source>
        <strain evidence="2">DF5081</strain>
    </source>
</reference>
<dbReference type="AlphaFoldDB" id="A0A8R1HGE9"/>
<evidence type="ECO:0000313" key="2">
    <source>
        <dbReference type="EnsemblMetazoa" id="CJA00732a.1"/>
    </source>
</evidence>
<evidence type="ECO:0000313" key="3">
    <source>
        <dbReference type="Proteomes" id="UP000005237"/>
    </source>
</evidence>
<dbReference type="Proteomes" id="UP000005237">
    <property type="component" value="Unassembled WGS sequence"/>
</dbReference>
<sequence length="236" mass="26834">MRASKNQWAISPETIMSHHFRLAKGVQHVVDATPPYSMYNSPISIHYLPKRASSAEPFRRKAMSKSQRELNDFVNGRNGEPAGFRLQLPLRSSLTNLVKPKLLENRNYQPPRRRVPSKTQAEHQENRESKTNKATFLGINQFKDAVLTELIQNEMYSDQMILNSIKTHMENFAGVIPWNDLEKASDELIKQLGIDQKVRKSGKRTSTKPPFPLKMERISSPKSLESLSSASSSSSK</sequence>
<feature type="region of interest" description="Disordered" evidence="1">
    <location>
        <begin position="197"/>
        <end position="236"/>
    </location>
</feature>
<keyword evidence="3" id="KW-1185">Reference proteome</keyword>
<feature type="region of interest" description="Disordered" evidence="1">
    <location>
        <begin position="101"/>
        <end position="132"/>
    </location>
</feature>
<dbReference type="EnsemblMetazoa" id="CJA00732a.1">
    <property type="protein sequence ID" value="CJA00732a.1"/>
    <property type="gene ID" value="WBGene00119936"/>
</dbReference>
<protein>
    <submittedName>
        <fullName evidence="2">Uncharacterized protein</fullName>
    </submittedName>
</protein>
<feature type="compositionally biased region" description="Low complexity" evidence="1">
    <location>
        <begin position="220"/>
        <end position="236"/>
    </location>
</feature>
<feature type="compositionally biased region" description="Basic and acidic residues" evidence="1">
    <location>
        <begin position="120"/>
        <end position="131"/>
    </location>
</feature>